<dbReference type="Pfam" id="PF18107">
    <property type="entry name" value="HTH_ABP1_N"/>
    <property type="match status" value="1"/>
</dbReference>
<feature type="compositionally biased region" description="Polar residues" evidence="2">
    <location>
        <begin position="168"/>
        <end position="185"/>
    </location>
</feature>
<dbReference type="RefSeq" id="XP_062797702.1">
    <property type="nucleotide sequence ID" value="XM_062948573.1"/>
</dbReference>
<feature type="region of interest" description="Disordered" evidence="2">
    <location>
        <begin position="164"/>
        <end position="186"/>
    </location>
</feature>
<feature type="region of interest" description="Disordered" evidence="2">
    <location>
        <begin position="1"/>
        <end position="28"/>
    </location>
</feature>
<dbReference type="Proteomes" id="UP001323617">
    <property type="component" value="Unassembled WGS sequence"/>
</dbReference>
<dbReference type="Pfam" id="PF03221">
    <property type="entry name" value="HTH_Tnp_Tc5"/>
    <property type="match status" value="1"/>
</dbReference>
<comment type="caution">
    <text evidence="4">The sequence shown here is derived from an EMBL/GenBank/DDBJ whole genome shotgun (WGS) entry which is preliminary data.</text>
</comment>
<feature type="compositionally biased region" description="Low complexity" evidence="2">
    <location>
        <begin position="251"/>
        <end position="260"/>
    </location>
</feature>
<keyword evidence="5" id="KW-1185">Reference proteome</keyword>
<feature type="compositionally biased region" description="Polar residues" evidence="2">
    <location>
        <begin position="340"/>
        <end position="351"/>
    </location>
</feature>
<evidence type="ECO:0000256" key="1">
    <source>
        <dbReference type="ARBA" id="ARBA00023125"/>
    </source>
</evidence>
<evidence type="ECO:0000313" key="4">
    <source>
        <dbReference type="EMBL" id="KAK4671406.1"/>
    </source>
</evidence>
<dbReference type="GeneID" id="87969438"/>
<evidence type="ECO:0000313" key="5">
    <source>
        <dbReference type="Proteomes" id="UP001323617"/>
    </source>
</evidence>
<reference evidence="4 5" key="1">
    <citation type="journal article" date="2023" name="bioRxiv">
        <title>High-quality genome assemblies of four members of thePodospora anserinaspecies complex.</title>
        <authorList>
            <person name="Ament-Velasquez S.L."/>
            <person name="Vogan A.A."/>
            <person name="Wallerman O."/>
            <person name="Hartmann F."/>
            <person name="Gautier V."/>
            <person name="Silar P."/>
            <person name="Giraud T."/>
            <person name="Johannesson H."/>
        </authorList>
    </citation>
    <scope>NUCLEOTIDE SEQUENCE [LARGE SCALE GENOMIC DNA]</scope>
    <source>
        <strain evidence="4 5">CBS 124.78</strain>
    </source>
</reference>
<feature type="region of interest" description="Disordered" evidence="2">
    <location>
        <begin position="339"/>
        <end position="439"/>
    </location>
</feature>
<dbReference type="SMART" id="SM00674">
    <property type="entry name" value="CENPB"/>
    <property type="match status" value="1"/>
</dbReference>
<dbReference type="InterPro" id="IPR009057">
    <property type="entry name" value="Homeodomain-like_sf"/>
</dbReference>
<protein>
    <recommendedName>
        <fullName evidence="3">HTH CENPB-type domain-containing protein</fullName>
    </recommendedName>
</protein>
<dbReference type="SUPFAM" id="SSF46689">
    <property type="entry name" value="Homeodomain-like"/>
    <property type="match status" value="2"/>
</dbReference>
<feature type="domain" description="HTH CENPB-type" evidence="3">
    <location>
        <begin position="89"/>
        <end position="164"/>
    </location>
</feature>
<evidence type="ECO:0000256" key="2">
    <source>
        <dbReference type="SAM" id="MobiDB-lite"/>
    </source>
</evidence>
<feature type="compositionally biased region" description="Low complexity" evidence="2">
    <location>
        <begin position="367"/>
        <end position="410"/>
    </location>
</feature>
<keyword evidence="1" id="KW-0238">DNA-binding</keyword>
<dbReference type="PROSITE" id="PS51253">
    <property type="entry name" value="HTH_CENPB"/>
    <property type="match status" value="1"/>
</dbReference>
<proteinExistence type="predicted"/>
<evidence type="ECO:0000259" key="3">
    <source>
        <dbReference type="PROSITE" id="PS51253"/>
    </source>
</evidence>
<organism evidence="4 5">
    <name type="scientific">Podospora pseudoanserina</name>
    <dbReference type="NCBI Taxonomy" id="2609844"/>
    <lineage>
        <taxon>Eukaryota</taxon>
        <taxon>Fungi</taxon>
        <taxon>Dikarya</taxon>
        <taxon>Ascomycota</taxon>
        <taxon>Pezizomycotina</taxon>
        <taxon>Sordariomycetes</taxon>
        <taxon>Sordariomycetidae</taxon>
        <taxon>Sordariales</taxon>
        <taxon>Podosporaceae</taxon>
        <taxon>Podospora</taxon>
    </lineage>
</organism>
<gene>
    <name evidence="4" type="ORF">QC764_600560</name>
</gene>
<feature type="region of interest" description="Disordered" evidence="2">
    <location>
        <begin position="297"/>
        <end position="320"/>
    </location>
</feature>
<name>A0ABR0HUG0_9PEZI</name>
<feature type="compositionally biased region" description="Gly residues" evidence="2">
    <location>
        <begin position="411"/>
        <end position="421"/>
    </location>
</feature>
<dbReference type="InterPro" id="IPR006600">
    <property type="entry name" value="HTH_CenpB_DNA-bd_dom"/>
</dbReference>
<dbReference type="Gene3D" id="1.10.10.60">
    <property type="entry name" value="Homeodomain-like"/>
    <property type="match status" value="2"/>
</dbReference>
<feature type="region of interest" description="Disordered" evidence="2">
    <location>
        <begin position="237"/>
        <end position="266"/>
    </location>
</feature>
<dbReference type="EMBL" id="JAFFHC010000006">
    <property type="protein sequence ID" value="KAK4671406.1"/>
    <property type="molecule type" value="Genomic_DNA"/>
</dbReference>
<sequence>MSAMKPDVPLESMDQIGSTPGSATRERHSLTLDQRRALRRWANSQPVRPSHKACIDWFASQYQQTISQSTVSHSLSPKYARLDGDPQLSGSRLRFGNWPDVEKLVLLWHQQMLANGRQPSNEELADKAKTIYHQLPRYKDEPAPEFSPGWIHRFKKRYGLLVRRQRRPTSSEGGNPAPGTTTLQNLGDDIPYLAENLPRYLNVNADLPPVTVMEYLQRFLGVMTTLEVCERVKEEVLRRQHNPSPDGGPGTPNNNPMGGNAENTGIFHSEEDPEVVLQNALRVYQQQEENNVSGAANLAGVTPDHQQPQSGGDRTVDNGLPALGAIANQAYAQHAMNAAGLTTPNPGTRNASVGPRAQPQQAPPAQPQFAPNTPQQVQPQQVQPQQVQPQQVQPQQVQPQQQTPQQPQTANGGGNAGGGAQQGEELTLTPIPSGAPVSVVENPVRCPFCLNKRMLRTIKEAVEHMSSHVVV</sequence>
<accession>A0ABR0HUG0</accession>
<dbReference type="InterPro" id="IPR041188">
    <property type="entry name" value="HTH_ABP1_N"/>
</dbReference>